<feature type="region of interest" description="Disordered" evidence="1">
    <location>
        <begin position="204"/>
        <end position="285"/>
    </location>
</feature>
<sequence>MSSGKGTGTQKLTAPGTALPAGQQQRAQGHVAVEAALSSRSRESSGGSAGGRIRPADVRVSASQLAAAASSSAAAFAAVREGGSLTSSPAKDVAGTAAAGGGPNARACTGGAAAAAAGLGTSSSEGSSDAGGIDEASRRATLELAGGPSVGRLPEASARKPTAAGGGTQPLPQAGSAPGLEFSNEGQTFIAPRLLPQEQQLLPARFTPHPPAQPPAPLQQHQPGQPLQRESQSAHAAAPPQRCASPAATALPHHPAIPPLSRMEDAEPSSSTADGTAATVSSAGSLAAAPPVTSLQAGMADSHRSPPLGVQAVRVPARAGAPVQGDVSRGPAITAAEGPHDYQQLQQAKPQSAETPGSHLAAASVADGAGAVTGAGLRPPSQGVPQSGERAADVAAANLQAAAGVSGDTPSSARPAGGDLQQPVANLGAGSGTAAGAPRMHSSTGVGSSGDDYSVRAQGREAALSEDVLAAAIAAARASAQAAFFSPGAPRALPRQAGYSGRVSGSGTPASPGGSAAAHYRQPLPVGGVSAAAAPYVGHSPGAVTPGTGTAASSVRSGFSPVRSPYDLLLHGGLTSAGPAAVLLPVGPGSDTGRGTSSNAVPPGAARAAWSTASTAGGSSVGGGGGRMGRTGGARGAEAMGAEFFRRNNLLQRKRQEWTAQGQREREGESGVSAGHHLAVGSAGTAVVNKPHAPPTGEAKTGTAQAPIRSLEDLQRWAQRRDQRLAVLREEREEAERQLQESHPFRPTITEKSRRMVEAARARSPELQSRRPWAASPAPGQQQQQQPQQPSQQGVTPVVAVPPPAAGDLLNALRGSRPWHTPPQVAAVNAAAASLRSSVAAAAAAELLNGSPISSASVANGAGTGDGRTPVVSGAAAVAKTPGKATATTTPSRAGASGAAGGGGGMLSAAALLTAARHSKSRGRYASAAETEAVVGAVAEAIEDAAAALRRTIDGSISPRRSASGLATRLRTSVATNDVSAGGSVDAAAPVAAAAAAGTKRRMAEPPAVSRQAPGHSMGAAVNPPAPPGYQAAGALVHQPPPQDAGSYAATYGAHHEASASAGLHYASQSPTLGTQPGVFASTYYPVPAGSIARGVGSSGGGAGGSGGGAMPPGVASASYTVVPDPRQPFPGYGVEGSSGGAATAFGVMAAQGTSRPVSNSSWAAELMSGSRGGNVAAASAAAVSARQGLAVGSGSRRNTRSTGGVGGTAVVAIAARRTSSSGGTGGGSGGGAAPGSVSPVQRPQAPLPQHSPSPSASPIPAFASPMSAVRGNNNNNTSSGRMSRARVSWSDLVSGGGGDSGSGAAGVEPISRRSAAGASEAVDAAGASPALNSAMQPTSAHAMGTVGALRSSFDGAASYGLATPTRPATAGQPTTAVELPVATSSFILPFVAGRLSQPTAEVGTPRAALPGAVGGELQQDQQQGTQEARPGPQAEAATPPTAPTPDTHPYSAGIPSRGSAASAVAAAMTFTASSTAESPGSSTRHDSGAGTAGGVEPTLPMDAATAAAGHAAAGVQTASHGEVSSRPHSGDASGGGAASEPSFATMHPPAARSATAASSSGGGAMSATRGWSPGGSIASVFEAASFTLDQRGHDAGQAQPPATPPLLTPAPEEQNAEAMRQRQQELEGRKDSLAAALEAALLAAAAAATAAAASAEKGRKLAAGGDAVATDAPMERMEALAAAHTEVAPAAERSVDLRNDVSGSGTPSRVEGTVTAPAAPSTSASVPAALVDADSDVKSALLLDSEPSSVACLRNAPLSSVHSSEGAGETPVLATVAPAGEQPAAGASDVPAPPVSQMALATAAALAMRARSETSLRAVAAPGAAAAASAALGLAGPAGEELAVPGLVASHSGPILTVTASGPAGVPAGATSMSAGGAAAAALSPSHASASVAAAPRGARGVAFARLPSSNPSSAASTPRKMSASLSMSAAHSLAAAAHAAAAVATGATSSAGGAPPPSPPVSQHSAMLRGYASAGGAADMHPRPASPLRRVENTRKQGLALPHGVDGLTLSSTPPASPPNGAMTSAATAAALAAGIVPAGASSSRRRSSLLSAGGSVERPLVQVSLTSPQPPAQADNSAGMKPDAPSPIRSAASPSSLVLASLMPQQQPEVHQRQEREQQPAEQQVAPSATDAHGGSSEGESLQTLLRRIEALRSGSANANSANANEGSDARVATRAGAGPAASGTAALAPADAADPQTRVPGDSAGMPMRLSDRIGGPVSAAPLAAVDATGAGAEQSALHGSSRGSGVTVASHGDKTGRDGSAGASARVGAAELSLDALVRRAELARAAALMAASEPAVQSSPPPAAASLQSGAAPASPAARSLATMSPSTDAATPRHRAMEADAAGRSPVHSAAQSSVFSTPRPAESPGPSDKQDGAQAPTGGAVEPMRSSWSLADYVSSIGGPK</sequence>
<feature type="compositionally biased region" description="Low complexity" evidence="1">
    <location>
        <begin position="1539"/>
        <end position="1571"/>
    </location>
</feature>
<protein>
    <submittedName>
        <fullName evidence="2">Uncharacterized protein</fullName>
    </submittedName>
</protein>
<feature type="region of interest" description="Disordered" evidence="1">
    <location>
        <begin position="736"/>
        <end position="818"/>
    </location>
</feature>
<feature type="compositionally biased region" description="Gly residues" evidence="1">
    <location>
        <begin position="1295"/>
        <end position="1305"/>
    </location>
</feature>
<feature type="region of interest" description="Disordered" evidence="1">
    <location>
        <begin position="2003"/>
        <end position="2025"/>
    </location>
</feature>
<dbReference type="EMBL" id="JAEHOC010000016">
    <property type="protein sequence ID" value="KAG2434849.1"/>
    <property type="molecule type" value="Genomic_DNA"/>
</dbReference>
<feature type="compositionally biased region" description="Gly residues" evidence="1">
    <location>
        <begin position="1223"/>
        <end position="1234"/>
    </location>
</feature>
<organism evidence="2 3">
    <name type="scientific">Chlamydomonas incerta</name>
    <dbReference type="NCBI Taxonomy" id="51695"/>
    <lineage>
        <taxon>Eukaryota</taxon>
        <taxon>Viridiplantae</taxon>
        <taxon>Chlorophyta</taxon>
        <taxon>core chlorophytes</taxon>
        <taxon>Chlorophyceae</taxon>
        <taxon>CS clade</taxon>
        <taxon>Chlamydomonadales</taxon>
        <taxon>Chlamydomonadaceae</taxon>
        <taxon>Chlamydomonas</taxon>
    </lineage>
</organism>
<feature type="region of interest" description="Disordered" evidence="1">
    <location>
        <begin position="1009"/>
        <end position="1032"/>
    </location>
</feature>
<feature type="compositionally biased region" description="Polar residues" evidence="1">
    <location>
        <begin position="268"/>
        <end position="284"/>
    </location>
</feature>
<feature type="compositionally biased region" description="Pro residues" evidence="1">
    <location>
        <begin position="208"/>
        <end position="217"/>
    </location>
</feature>
<feature type="compositionally biased region" description="Low complexity" evidence="1">
    <location>
        <begin position="104"/>
        <end position="131"/>
    </location>
</feature>
<feature type="compositionally biased region" description="Low complexity" evidence="1">
    <location>
        <begin position="1419"/>
        <end position="1450"/>
    </location>
</feature>
<feature type="compositionally biased region" description="Low complexity" evidence="1">
    <location>
        <begin position="1259"/>
        <end position="1277"/>
    </location>
</feature>
<feature type="region of interest" description="Disordered" evidence="1">
    <location>
        <begin position="2069"/>
        <end position="2094"/>
    </location>
</feature>
<feature type="region of interest" description="Disordered" evidence="1">
    <location>
        <begin position="588"/>
        <end position="635"/>
    </location>
</feature>
<feature type="region of interest" description="Disordered" evidence="1">
    <location>
        <begin position="1403"/>
        <end position="1458"/>
    </location>
</feature>
<keyword evidence="3" id="KW-1185">Reference proteome</keyword>
<feature type="region of interest" description="Disordered" evidence="1">
    <location>
        <begin position="880"/>
        <end position="900"/>
    </location>
</feature>
<gene>
    <name evidence="2" type="ORF">HXX76_007734</name>
</gene>
<feature type="compositionally biased region" description="Low complexity" evidence="1">
    <location>
        <begin position="1504"/>
        <end position="1519"/>
    </location>
</feature>
<dbReference type="OrthoDB" id="10675084at2759"/>
<dbReference type="Proteomes" id="UP000650467">
    <property type="component" value="Unassembled WGS sequence"/>
</dbReference>
<feature type="region of interest" description="Disordered" evidence="1">
    <location>
        <begin position="2107"/>
        <end position="2144"/>
    </location>
</feature>
<feature type="region of interest" description="Disordered" evidence="1">
    <location>
        <begin position="371"/>
        <end position="453"/>
    </location>
</feature>
<evidence type="ECO:0000256" key="1">
    <source>
        <dbReference type="SAM" id="MobiDB-lite"/>
    </source>
</evidence>
<name>A0A835W2P3_CHLIN</name>
<feature type="region of interest" description="Disordered" evidence="1">
    <location>
        <begin position="79"/>
        <end position="183"/>
    </location>
</feature>
<feature type="region of interest" description="Disordered" evidence="1">
    <location>
        <begin position="687"/>
        <end position="708"/>
    </location>
</feature>
<feature type="compositionally biased region" description="Low complexity" evidence="1">
    <location>
        <begin position="2010"/>
        <end position="2025"/>
    </location>
</feature>
<comment type="caution">
    <text evidence="2">The sequence shown here is derived from an EMBL/GenBank/DDBJ whole genome shotgun (WGS) entry which is preliminary data.</text>
</comment>
<feature type="compositionally biased region" description="Low complexity" evidence="1">
    <location>
        <begin position="1235"/>
        <end position="1245"/>
    </location>
</feature>
<feature type="compositionally biased region" description="Pro residues" evidence="1">
    <location>
        <begin position="1246"/>
        <end position="1258"/>
    </location>
</feature>
<evidence type="ECO:0000313" key="2">
    <source>
        <dbReference type="EMBL" id="KAG2434849.1"/>
    </source>
</evidence>
<reference evidence="2" key="1">
    <citation type="journal article" date="2020" name="bioRxiv">
        <title>Comparative genomics of Chlamydomonas.</title>
        <authorList>
            <person name="Craig R.J."/>
            <person name="Hasan A.R."/>
            <person name="Ness R.W."/>
            <person name="Keightley P.D."/>
        </authorList>
    </citation>
    <scope>NUCLEOTIDE SEQUENCE</scope>
    <source>
        <strain evidence="2">SAG 7.73</strain>
    </source>
</reference>
<feature type="region of interest" description="Disordered" evidence="1">
    <location>
        <begin position="654"/>
        <end position="673"/>
    </location>
</feature>
<feature type="compositionally biased region" description="Low complexity" evidence="1">
    <location>
        <begin position="880"/>
        <end position="897"/>
    </location>
</feature>
<feature type="compositionally biased region" description="Low complexity" evidence="1">
    <location>
        <begin position="218"/>
        <end position="228"/>
    </location>
</feature>
<feature type="region of interest" description="Disordered" evidence="1">
    <location>
        <begin position="1474"/>
        <end position="1571"/>
    </location>
</feature>
<feature type="compositionally biased region" description="Low complexity" evidence="1">
    <location>
        <begin position="393"/>
        <end position="403"/>
    </location>
</feature>
<accession>A0A835W2P3</accession>
<feature type="compositionally biased region" description="Basic and acidic residues" evidence="1">
    <location>
        <begin position="2113"/>
        <end position="2122"/>
    </location>
</feature>
<evidence type="ECO:0000313" key="3">
    <source>
        <dbReference type="Proteomes" id="UP000650467"/>
    </source>
</evidence>
<feature type="compositionally biased region" description="Basic and acidic residues" evidence="1">
    <location>
        <begin position="736"/>
        <end position="764"/>
    </location>
</feature>
<feature type="region of interest" description="Disordered" evidence="1">
    <location>
        <begin position="1218"/>
        <end position="1309"/>
    </location>
</feature>
<proteinExistence type="predicted"/>
<feature type="compositionally biased region" description="Basic and acidic residues" evidence="1">
    <location>
        <begin position="1620"/>
        <end position="1631"/>
    </location>
</feature>
<feature type="compositionally biased region" description="Low complexity" evidence="1">
    <location>
        <begin position="2159"/>
        <end position="2199"/>
    </location>
</feature>
<feature type="compositionally biased region" description="Low complexity" evidence="1">
    <location>
        <begin position="604"/>
        <end position="618"/>
    </location>
</feature>
<feature type="region of interest" description="Disordered" evidence="1">
    <location>
        <begin position="2300"/>
        <end position="2409"/>
    </location>
</feature>
<feature type="compositionally biased region" description="Low complexity" evidence="1">
    <location>
        <begin position="2300"/>
        <end position="2328"/>
    </location>
</feature>
<feature type="region of interest" description="Disordered" evidence="1">
    <location>
        <begin position="2159"/>
        <end position="2217"/>
    </location>
</feature>
<feature type="compositionally biased region" description="Low complexity" evidence="1">
    <location>
        <begin position="775"/>
        <end position="799"/>
    </location>
</feature>
<feature type="region of interest" description="Disordered" evidence="1">
    <location>
        <begin position="496"/>
        <end position="518"/>
    </location>
</feature>
<feature type="compositionally biased region" description="Polar residues" evidence="1">
    <location>
        <begin position="1"/>
        <end position="12"/>
    </location>
</feature>
<feature type="compositionally biased region" description="Low complexity" evidence="1">
    <location>
        <begin position="505"/>
        <end position="518"/>
    </location>
</feature>
<feature type="region of interest" description="Disordered" evidence="1">
    <location>
        <begin position="1593"/>
        <end position="1631"/>
    </location>
</feature>
<feature type="region of interest" description="Disordered" evidence="1">
    <location>
        <begin position="2238"/>
        <end position="2268"/>
    </location>
</feature>
<feature type="region of interest" description="Disordered" evidence="1">
    <location>
        <begin position="1692"/>
        <end position="1722"/>
    </location>
</feature>
<feature type="compositionally biased region" description="Gly residues" evidence="1">
    <location>
        <begin position="619"/>
        <end position="635"/>
    </location>
</feature>
<feature type="region of interest" description="Disordered" evidence="1">
    <location>
        <begin position="1"/>
        <end position="55"/>
    </location>
</feature>